<dbReference type="OrthoDB" id="211218at2157"/>
<organism evidence="1 3">
    <name type="scientific">Halarchaeum rubridurum</name>
    <dbReference type="NCBI Taxonomy" id="489911"/>
    <lineage>
        <taxon>Archaea</taxon>
        <taxon>Methanobacteriati</taxon>
        <taxon>Methanobacteriota</taxon>
        <taxon>Stenosarchaea group</taxon>
        <taxon>Halobacteria</taxon>
        <taxon>Halobacteriales</taxon>
        <taxon>Halobacteriaceae</taxon>
    </lineage>
</organism>
<dbReference type="EMBL" id="BMOO01000003">
    <property type="protein sequence ID" value="GGM65858.1"/>
    <property type="molecule type" value="Genomic_DNA"/>
</dbReference>
<comment type="caution">
    <text evidence="1">The sequence shown here is derived from an EMBL/GenBank/DDBJ whole genome shotgun (WGS) entry which is preliminary data.</text>
</comment>
<evidence type="ECO:0000313" key="2">
    <source>
        <dbReference type="EMBL" id="MBP1953367.1"/>
    </source>
</evidence>
<protein>
    <submittedName>
        <fullName evidence="1">Uncharacterized protein</fullName>
    </submittedName>
</protein>
<reference evidence="1" key="1">
    <citation type="journal article" date="2014" name="Int. J. Syst. Evol. Microbiol.">
        <title>Complete genome sequence of Corynebacterium casei LMG S-19264T (=DSM 44701T), isolated from a smear-ripened cheese.</title>
        <authorList>
            <consortium name="US DOE Joint Genome Institute (JGI-PGF)"/>
            <person name="Walter F."/>
            <person name="Albersmeier A."/>
            <person name="Kalinowski J."/>
            <person name="Ruckert C."/>
        </authorList>
    </citation>
    <scope>NUCLEOTIDE SEQUENCE</scope>
    <source>
        <strain evidence="1">JCM 16108</strain>
    </source>
</reference>
<proteinExistence type="predicted"/>
<evidence type="ECO:0000313" key="1">
    <source>
        <dbReference type="EMBL" id="GGM65858.1"/>
    </source>
</evidence>
<dbReference type="Proteomes" id="UP000765891">
    <property type="component" value="Unassembled WGS sequence"/>
</dbReference>
<name>A0A830FV59_9EURY</name>
<sequence>MSDDETSDLETAVSDFLDGADAVYEDYDRGYTDADAALHVLESHLTDLREAYDEEAA</sequence>
<dbReference type="AlphaFoldDB" id="A0A830FV59"/>
<reference evidence="2" key="3">
    <citation type="submission" date="2021-03" db="EMBL/GenBank/DDBJ databases">
        <title>Genomic Encyclopedia of Type Strains, Phase IV (KMG-IV): sequencing the most valuable type-strain genomes for metagenomic binning, comparative biology and taxonomic classification.</title>
        <authorList>
            <person name="Goeker M."/>
        </authorList>
    </citation>
    <scope>NUCLEOTIDE SEQUENCE</scope>
    <source>
        <strain evidence="2">DSM 22443</strain>
    </source>
</reference>
<dbReference type="Proteomes" id="UP000614609">
    <property type="component" value="Unassembled WGS sequence"/>
</dbReference>
<keyword evidence="3" id="KW-1185">Reference proteome</keyword>
<dbReference type="RefSeq" id="WP_188871482.1">
    <property type="nucleotide sequence ID" value="NZ_BMOO01000003.1"/>
</dbReference>
<gene>
    <name evidence="1" type="ORF">GCM10009017_14910</name>
    <name evidence="2" type="ORF">J2752_000248</name>
</gene>
<evidence type="ECO:0000313" key="3">
    <source>
        <dbReference type="Proteomes" id="UP000614609"/>
    </source>
</evidence>
<dbReference type="EMBL" id="JAGGKO010000001">
    <property type="protein sequence ID" value="MBP1953367.1"/>
    <property type="molecule type" value="Genomic_DNA"/>
</dbReference>
<accession>A0A830FV59</accession>
<reference evidence="1" key="2">
    <citation type="submission" date="2020-09" db="EMBL/GenBank/DDBJ databases">
        <authorList>
            <person name="Sun Q."/>
            <person name="Ohkuma M."/>
        </authorList>
    </citation>
    <scope>NUCLEOTIDE SEQUENCE</scope>
    <source>
        <strain evidence="1">JCM 16108</strain>
    </source>
</reference>